<keyword evidence="4" id="KW-1003">Cell membrane</keyword>
<keyword evidence="13" id="KW-1133">Transmembrane helix</keyword>
<evidence type="ECO:0000313" key="15">
    <source>
        <dbReference type="EMBL" id="GAH30014.1"/>
    </source>
</evidence>
<feature type="transmembrane region" description="Helical" evidence="13">
    <location>
        <begin position="12"/>
        <end position="35"/>
    </location>
</feature>
<dbReference type="InterPro" id="IPR036890">
    <property type="entry name" value="HATPase_C_sf"/>
</dbReference>
<name>X1FKY8_9ZZZZ</name>
<evidence type="ECO:0000256" key="8">
    <source>
        <dbReference type="ARBA" id="ARBA00022777"/>
    </source>
</evidence>
<keyword evidence="13" id="KW-0812">Transmembrane</keyword>
<dbReference type="PRINTS" id="PR00344">
    <property type="entry name" value="BCTRLSENSOR"/>
</dbReference>
<comment type="catalytic activity">
    <reaction evidence="1">
        <text>ATP + protein L-histidine = ADP + protein N-phospho-L-histidine.</text>
        <dbReference type="EC" id="2.7.13.3"/>
    </reaction>
</comment>
<dbReference type="EMBL" id="BARU01002608">
    <property type="protein sequence ID" value="GAH30014.1"/>
    <property type="molecule type" value="Genomic_DNA"/>
</dbReference>
<accession>X1FKY8</accession>
<feature type="non-terminal residue" evidence="15">
    <location>
        <position position="1"/>
    </location>
</feature>
<dbReference type="PANTHER" id="PTHR43711">
    <property type="entry name" value="TWO-COMPONENT HISTIDINE KINASE"/>
    <property type="match status" value="1"/>
</dbReference>
<dbReference type="Gene3D" id="3.30.565.10">
    <property type="entry name" value="Histidine kinase-like ATPase, C-terminal domain"/>
    <property type="match status" value="1"/>
</dbReference>
<sequence length="349" mass="38610">IIGASIILHYKAVYLLATSVIVTVTLLVGLEYVGAIPHVNLAGFAAPTLYKEGGYVLAVLVVLATALFATSYMATSVQGELRKRQREVVKLSQRLLEKRTGELEQASREIAKLEEARNRFLRFLGVTVHDLKAPLTAIQSYFWVMLGGFAGELTDKQRNMLERSSQRIKELLNSVSDLLDIPRIETGQIVQEMKDVSLSQVIKASLGDLRDLAKQKKVKLKAEVPQGLPKIRGAGPRLQQVITNLMNNAINYTSEGTVTIRVNEGDNEIQVEVMDTGIGIPPEDLPHVFDDFFRASNVKTKGTGLGLSIAKRIVETHEGRIWVESPCPETNTGSKFTFTLPKKGETERR</sequence>
<evidence type="ECO:0000256" key="1">
    <source>
        <dbReference type="ARBA" id="ARBA00000085"/>
    </source>
</evidence>
<organism evidence="15">
    <name type="scientific">marine sediment metagenome</name>
    <dbReference type="NCBI Taxonomy" id="412755"/>
    <lineage>
        <taxon>unclassified sequences</taxon>
        <taxon>metagenomes</taxon>
        <taxon>ecological metagenomes</taxon>
    </lineage>
</organism>
<evidence type="ECO:0000256" key="5">
    <source>
        <dbReference type="ARBA" id="ARBA00022553"/>
    </source>
</evidence>
<evidence type="ECO:0000256" key="10">
    <source>
        <dbReference type="ARBA" id="ARBA00023012"/>
    </source>
</evidence>
<dbReference type="EC" id="2.7.13.3" evidence="3"/>
<evidence type="ECO:0000256" key="4">
    <source>
        <dbReference type="ARBA" id="ARBA00022475"/>
    </source>
</evidence>
<dbReference type="PROSITE" id="PS50109">
    <property type="entry name" value="HIS_KIN"/>
    <property type="match status" value="1"/>
</dbReference>
<evidence type="ECO:0000256" key="2">
    <source>
        <dbReference type="ARBA" id="ARBA00004236"/>
    </source>
</evidence>
<feature type="domain" description="Histidine kinase" evidence="14">
    <location>
        <begin position="126"/>
        <end position="344"/>
    </location>
</feature>
<protein>
    <recommendedName>
        <fullName evidence="3">histidine kinase</fullName>
        <ecNumber evidence="3">2.7.13.3</ecNumber>
    </recommendedName>
</protein>
<evidence type="ECO:0000256" key="12">
    <source>
        <dbReference type="SAM" id="Coils"/>
    </source>
</evidence>
<keyword evidence="6" id="KW-0808">Transferase</keyword>
<keyword evidence="7" id="KW-0547">Nucleotide-binding</keyword>
<dbReference type="GO" id="GO:0005524">
    <property type="term" value="F:ATP binding"/>
    <property type="evidence" value="ECO:0007669"/>
    <property type="project" value="UniProtKB-KW"/>
</dbReference>
<evidence type="ECO:0000256" key="7">
    <source>
        <dbReference type="ARBA" id="ARBA00022741"/>
    </source>
</evidence>
<evidence type="ECO:0000256" key="13">
    <source>
        <dbReference type="SAM" id="Phobius"/>
    </source>
</evidence>
<keyword evidence="12" id="KW-0175">Coiled coil</keyword>
<dbReference type="Pfam" id="PF02518">
    <property type="entry name" value="HATPase_c"/>
    <property type="match status" value="1"/>
</dbReference>
<evidence type="ECO:0000256" key="6">
    <source>
        <dbReference type="ARBA" id="ARBA00022679"/>
    </source>
</evidence>
<evidence type="ECO:0000259" key="14">
    <source>
        <dbReference type="PROSITE" id="PS50109"/>
    </source>
</evidence>
<dbReference type="GO" id="GO:0005886">
    <property type="term" value="C:plasma membrane"/>
    <property type="evidence" value="ECO:0007669"/>
    <property type="project" value="UniProtKB-SubCell"/>
</dbReference>
<keyword evidence="5" id="KW-0597">Phosphoprotein</keyword>
<dbReference type="SMART" id="SM00388">
    <property type="entry name" value="HisKA"/>
    <property type="match status" value="1"/>
</dbReference>
<dbReference type="SUPFAM" id="SSF55874">
    <property type="entry name" value="ATPase domain of HSP90 chaperone/DNA topoisomerase II/histidine kinase"/>
    <property type="match status" value="1"/>
</dbReference>
<dbReference type="CDD" id="cd00082">
    <property type="entry name" value="HisKA"/>
    <property type="match status" value="1"/>
</dbReference>
<dbReference type="SMART" id="SM00387">
    <property type="entry name" value="HATPase_c"/>
    <property type="match status" value="1"/>
</dbReference>
<keyword evidence="9" id="KW-0067">ATP-binding</keyword>
<dbReference type="Gene3D" id="1.10.287.130">
    <property type="match status" value="1"/>
</dbReference>
<dbReference type="PANTHER" id="PTHR43711:SF1">
    <property type="entry name" value="HISTIDINE KINASE 1"/>
    <property type="match status" value="1"/>
</dbReference>
<keyword evidence="11 13" id="KW-0472">Membrane</keyword>
<dbReference type="InterPro" id="IPR003661">
    <property type="entry name" value="HisK_dim/P_dom"/>
</dbReference>
<gene>
    <name evidence="15" type="ORF">S03H2_06077</name>
</gene>
<feature type="coiled-coil region" evidence="12">
    <location>
        <begin position="96"/>
        <end position="123"/>
    </location>
</feature>
<comment type="caution">
    <text evidence="15">The sequence shown here is derived from an EMBL/GenBank/DDBJ whole genome shotgun (WGS) entry which is preliminary data.</text>
</comment>
<keyword evidence="10" id="KW-0902">Two-component regulatory system</keyword>
<dbReference type="InterPro" id="IPR005467">
    <property type="entry name" value="His_kinase_dom"/>
</dbReference>
<dbReference type="SUPFAM" id="SSF47384">
    <property type="entry name" value="Homodimeric domain of signal transducing histidine kinase"/>
    <property type="match status" value="1"/>
</dbReference>
<dbReference type="InterPro" id="IPR004358">
    <property type="entry name" value="Sig_transdc_His_kin-like_C"/>
</dbReference>
<evidence type="ECO:0000256" key="3">
    <source>
        <dbReference type="ARBA" id="ARBA00012438"/>
    </source>
</evidence>
<evidence type="ECO:0000256" key="11">
    <source>
        <dbReference type="ARBA" id="ARBA00023136"/>
    </source>
</evidence>
<feature type="transmembrane region" description="Helical" evidence="13">
    <location>
        <begin position="55"/>
        <end position="74"/>
    </location>
</feature>
<dbReference type="InterPro" id="IPR050736">
    <property type="entry name" value="Sensor_HK_Regulatory"/>
</dbReference>
<evidence type="ECO:0000256" key="9">
    <source>
        <dbReference type="ARBA" id="ARBA00022840"/>
    </source>
</evidence>
<keyword evidence="8" id="KW-0418">Kinase</keyword>
<dbReference type="InterPro" id="IPR003594">
    <property type="entry name" value="HATPase_dom"/>
</dbReference>
<dbReference type="GO" id="GO:0000155">
    <property type="term" value="F:phosphorelay sensor kinase activity"/>
    <property type="evidence" value="ECO:0007669"/>
    <property type="project" value="InterPro"/>
</dbReference>
<dbReference type="AlphaFoldDB" id="X1FKY8"/>
<dbReference type="Pfam" id="PF00512">
    <property type="entry name" value="HisKA"/>
    <property type="match status" value="1"/>
</dbReference>
<proteinExistence type="predicted"/>
<dbReference type="FunFam" id="3.30.565.10:FF:000023">
    <property type="entry name" value="PAS domain-containing sensor histidine kinase"/>
    <property type="match status" value="1"/>
</dbReference>
<reference evidence="15" key="1">
    <citation type="journal article" date="2014" name="Front. Microbiol.">
        <title>High frequency of phylogenetically diverse reductive dehalogenase-homologous genes in deep subseafloor sedimentary metagenomes.</title>
        <authorList>
            <person name="Kawai M."/>
            <person name="Futagami T."/>
            <person name="Toyoda A."/>
            <person name="Takaki Y."/>
            <person name="Nishi S."/>
            <person name="Hori S."/>
            <person name="Arai W."/>
            <person name="Tsubouchi T."/>
            <person name="Morono Y."/>
            <person name="Uchiyama I."/>
            <person name="Ito T."/>
            <person name="Fujiyama A."/>
            <person name="Inagaki F."/>
            <person name="Takami H."/>
        </authorList>
    </citation>
    <scope>NUCLEOTIDE SEQUENCE</scope>
    <source>
        <strain evidence="15">Expedition CK06-06</strain>
    </source>
</reference>
<comment type="subcellular location">
    <subcellularLocation>
        <location evidence="2">Cell membrane</location>
    </subcellularLocation>
</comment>
<dbReference type="InterPro" id="IPR036097">
    <property type="entry name" value="HisK_dim/P_sf"/>
</dbReference>